<gene>
    <name evidence="4 6" type="primary">hldD</name>
    <name evidence="6" type="ORF">HLVA_04150</name>
</gene>
<keyword evidence="2 4" id="KW-0413">Isomerase</keyword>
<dbReference type="Pfam" id="PF01370">
    <property type="entry name" value="Epimerase"/>
    <property type="match status" value="1"/>
</dbReference>
<keyword evidence="1 4" id="KW-0521">NADP</keyword>
<feature type="binding site" evidence="4">
    <location>
        <position position="215"/>
    </location>
    <ligand>
        <name>substrate</name>
    </ligand>
</feature>
<dbReference type="InterPro" id="IPR011912">
    <property type="entry name" value="Heptose_epim"/>
</dbReference>
<comment type="similarity">
    <text evidence="4">Belongs to the NAD(P)-dependent epimerase/dehydratase family. HldD subfamily.</text>
</comment>
<dbReference type="Gene3D" id="3.90.25.10">
    <property type="entry name" value="UDP-galactose 4-epimerase, domain 1"/>
    <property type="match status" value="1"/>
</dbReference>
<evidence type="ECO:0000313" key="6">
    <source>
        <dbReference type="EMBL" id="BDU49846.1"/>
    </source>
</evidence>
<comment type="catalytic activity">
    <reaction evidence="4">
        <text>ADP-D-glycero-beta-D-manno-heptose = ADP-L-glycero-beta-D-manno-heptose</text>
        <dbReference type="Rhea" id="RHEA:17577"/>
        <dbReference type="ChEBI" id="CHEBI:59967"/>
        <dbReference type="ChEBI" id="CHEBI:61506"/>
        <dbReference type="EC" id="5.1.3.20"/>
    </reaction>
</comment>
<feature type="binding site" evidence="4">
    <location>
        <position position="53"/>
    </location>
    <ligand>
        <name>NADP(+)</name>
        <dbReference type="ChEBI" id="CHEBI:58349"/>
    </ligand>
</feature>
<dbReference type="GO" id="GO:0008712">
    <property type="term" value="F:ADP-glyceromanno-heptose 6-epimerase activity"/>
    <property type="evidence" value="ECO:0007669"/>
    <property type="project" value="UniProtKB-UniRule"/>
</dbReference>
<comment type="pathway">
    <text evidence="4">Nucleotide-sugar biosynthesis; ADP-L-glycero-beta-D-manno-heptose biosynthesis; ADP-L-glycero-beta-D-manno-heptose from D-glycero-beta-D-manno-heptose 7-phosphate: step 4/4.</text>
</comment>
<dbReference type="Proteomes" id="UP001321582">
    <property type="component" value="Chromosome"/>
</dbReference>
<comment type="cofactor">
    <cofactor evidence="4">
        <name>NADP(+)</name>
        <dbReference type="ChEBI" id="CHEBI:58349"/>
    </cofactor>
    <text evidence="4">Binds 1 NADP(+) per subunit.</text>
</comment>
<proteinExistence type="inferred from homology"/>
<dbReference type="NCBIfam" id="TIGR02197">
    <property type="entry name" value="heptose_epim"/>
    <property type="match status" value="1"/>
</dbReference>
<keyword evidence="7" id="KW-1185">Reference proteome</keyword>
<dbReference type="HAMAP" id="MF_01601">
    <property type="entry name" value="Heptose_epimerase"/>
    <property type="match status" value="1"/>
</dbReference>
<feature type="domain" description="NAD-dependent epimerase/dehydratase" evidence="5">
    <location>
        <begin position="2"/>
        <end position="243"/>
    </location>
</feature>
<dbReference type="GO" id="GO:0005975">
    <property type="term" value="P:carbohydrate metabolic process"/>
    <property type="evidence" value="ECO:0007669"/>
    <property type="project" value="UniProtKB-UniRule"/>
</dbReference>
<feature type="binding site" evidence="4">
    <location>
        <position position="280"/>
    </location>
    <ligand>
        <name>substrate</name>
    </ligand>
</feature>
<dbReference type="PANTHER" id="PTHR43103:SF3">
    <property type="entry name" value="ADP-L-GLYCERO-D-MANNO-HEPTOSE-6-EPIMERASE"/>
    <property type="match status" value="1"/>
</dbReference>
<accession>A0AAU9DUX1</accession>
<evidence type="ECO:0000256" key="1">
    <source>
        <dbReference type="ARBA" id="ARBA00022857"/>
    </source>
</evidence>
<feature type="binding site" evidence="4">
    <location>
        <position position="178"/>
    </location>
    <ligand>
        <name>NADP(+)</name>
        <dbReference type="ChEBI" id="CHEBI:58349"/>
    </ligand>
</feature>
<dbReference type="CDD" id="cd05248">
    <property type="entry name" value="ADP_GME_SDR_e"/>
    <property type="match status" value="1"/>
</dbReference>
<dbReference type="Gene3D" id="3.40.50.720">
    <property type="entry name" value="NAD(P)-binding Rossmann-like Domain"/>
    <property type="match status" value="1"/>
</dbReference>
<dbReference type="AlphaFoldDB" id="A0AAU9DUX1"/>
<sequence>MILVTGAAGFIGSSIVWELNNMGRDDIIVSDKFHKKDKWKNLIKRKFYDWVDREELFEWLEKNGKKIDIIIHMGANSATTEKDVDFLMKNNYEYTKRLFNFSLENGVRFIYASSAATYGGGENGYNDDEDKISKLQPLNPYGFSKQLFDLWELKQEDKPKQWVGLKFFNVYGPNEYHKDRMASVVYHAYNQAKENGVVKLFKSHKENYKNGEQLRDFVYIKDVTKVIKFFIENENYSGIYNLGTGQARSFYDLAKNTMNSMGIVENIKFIDMPVDIRDKYQYFTEANMDKLKSIGYKEEFYSLEKGIKDYVKNYLMNEDRYL</sequence>
<feature type="binding site" evidence="4">
    <location>
        <position position="187"/>
    </location>
    <ligand>
        <name>substrate</name>
    </ligand>
</feature>
<comment type="subunit">
    <text evidence="4">Homopentamer.</text>
</comment>
<keyword evidence="3 4" id="KW-0119">Carbohydrate metabolism</keyword>
<dbReference type="RefSeq" id="WP_307904788.1">
    <property type="nucleotide sequence ID" value="NZ_AP027059.1"/>
</dbReference>
<reference evidence="6 7" key="1">
    <citation type="submission" date="2022-11" db="EMBL/GenBank/DDBJ databases">
        <title>Haliovirga abyssi gen. nov., sp. nov., a mesophilic fermentative bacterium isolated from the Iheya North hydrothermal field and the proposal of Haliovirgaceae fam. nov.</title>
        <authorList>
            <person name="Miyazaki U."/>
            <person name="Tame A."/>
            <person name="Miyazaki J."/>
            <person name="Takai K."/>
            <person name="Sawayama S."/>
            <person name="Kitajima M."/>
            <person name="Okamoto A."/>
            <person name="Nakagawa S."/>
        </authorList>
    </citation>
    <scope>NUCLEOTIDE SEQUENCE [LARGE SCALE GENOMIC DNA]</scope>
    <source>
        <strain evidence="6 7">IC12</strain>
    </source>
</reference>
<organism evidence="6 7">
    <name type="scientific">Haliovirga abyssi</name>
    <dbReference type="NCBI Taxonomy" id="2996794"/>
    <lineage>
        <taxon>Bacteria</taxon>
        <taxon>Fusobacteriati</taxon>
        <taxon>Fusobacteriota</taxon>
        <taxon>Fusobacteriia</taxon>
        <taxon>Fusobacteriales</taxon>
        <taxon>Haliovirgaceae</taxon>
        <taxon>Haliovirga</taxon>
    </lineage>
</organism>
<feature type="binding site" evidence="4">
    <location>
        <position position="170"/>
    </location>
    <ligand>
        <name>NADP(+)</name>
        <dbReference type="ChEBI" id="CHEBI:58349"/>
    </ligand>
</feature>
<feature type="active site" description="Proton acceptor" evidence="4">
    <location>
        <position position="178"/>
    </location>
</feature>
<feature type="binding site" evidence="4">
    <location>
        <begin position="31"/>
        <end position="32"/>
    </location>
    <ligand>
        <name>NADP(+)</name>
        <dbReference type="ChEBI" id="CHEBI:58349"/>
    </ligand>
</feature>
<protein>
    <recommendedName>
        <fullName evidence="4">ADP-L-glycero-D-manno-heptose-6-epimerase</fullName>
        <ecNumber evidence="4">5.1.3.20</ecNumber>
    </recommendedName>
    <alternativeName>
        <fullName evidence="4">ADP-L-glycero-beta-D-manno-heptose-6-epimerase</fullName>
        <shortName evidence="4">ADP-glyceromanno-heptose 6-epimerase</shortName>
        <shortName evidence="4">ADP-hep 6-epimerase</shortName>
        <shortName evidence="4">AGME</shortName>
    </alternativeName>
</protein>
<evidence type="ECO:0000256" key="3">
    <source>
        <dbReference type="ARBA" id="ARBA00023277"/>
    </source>
</evidence>
<dbReference type="InterPro" id="IPR036291">
    <property type="entry name" value="NAD(P)-bd_dom_sf"/>
</dbReference>
<dbReference type="KEGG" id="haby:HLVA_04150"/>
<name>A0AAU9DUX1_9FUSO</name>
<dbReference type="EMBL" id="AP027059">
    <property type="protein sequence ID" value="BDU49846.1"/>
    <property type="molecule type" value="Genomic_DNA"/>
</dbReference>
<feature type="binding site" evidence="4">
    <location>
        <begin position="201"/>
        <end position="204"/>
    </location>
    <ligand>
        <name>substrate</name>
    </ligand>
</feature>
<evidence type="ECO:0000313" key="7">
    <source>
        <dbReference type="Proteomes" id="UP001321582"/>
    </source>
</evidence>
<feature type="binding site" evidence="4">
    <location>
        <position position="145"/>
    </location>
    <ligand>
        <name>NADP(+)</name>
        <dbReference type="ChEBI" id="CHEBI:58349"/>
    </ligand>
</feature>
<evidence type="ECO:0000256" key="4">
    <source>
        <dbReference type="HAMAP-Rule" id="MF_01601"/>
    </source>
</evidence>
<feature type="binding site" evidence="4">
    <location>
        <position position="38"/>
    </location>
    <ligand>
        <name>NADP(+)</name>
        <dbReference type="ChEBI" id="CHEBI:58349"/>
    </ligand>
</feature>
<evidence type="ECO:0000256" key="2">
    <source>
        <dbReference type="ARBA" id="ARBA00023235"/>
    </source>
</evidence>
<dbReference type="SUPFAM" id="SSF51735">
    <property type="entry name" value="NAD(P)-binding Rossmann-fold domains"/>
    <property type="match status" value="1"/>
</dbReference>
<dbReference type="InterPro" id="IPR001509">
    <property type="entry name" value="Epimerase_deHydtase"/>
</dbReference>
<feature type="binding site" evidence="4">
    <location>
        <position position="169"/>
    </location>
    <ligand>
        <name>substrate</name>
    </ligand>
</feature>
<comment type="domain">
    <text evidence="4">Contains a large N-terminal NADP-binding domain, and a smaller C-terminal substrate-binding domain.</text>
</comment>
<dbReference type="EC" id="5.1.3.20" evidence="4"/>
<dbReference type="GO" id="GO:0050661">
    <property type="term" value="F:NADP binding"/>
    <property type="evidence" value="ECO:0007669"/>
    <property type="project" value="InterPro"/>
</dbReference>
<feature type="binding site" evidence="4">
    <location>
        <begin position="73"/>
        <end position="77"/>
    </location>
    <ligand>
        <name>NADP(+)</name>
        <dbReference type="ChEBI" id="CHEBI:58349"/>
    </ligand>
</feature>
<feature type="binding site" evidence="4">
    <location>
        <begin position="10"/>
        <end position="11"/>
    </location>
    <ligand>
        <name>NADP(+)</name>
        <dbReference type="ChEBI" id="CHEBI:58349"/>
    </ligand>
</feature>
<dbReference type="PANTHER" id="PTHR43103">
    <property type="entry name" value="NUCLEOSIDE-DIPHOSPHATE-SUGAR EPIMERASE"/>
    <property type="match status" value="1"/>
</dbReference>
<comment type="function">
    <text evidence="4">Catalyzes the interconversion between ADP-D-glycero-beta-D-manno-heptose and ADP-L-glycero-beta-D-manno-heptose via an epimerization at carbon 6 of the heptose.</text>
</comment>
<feature type="binding site" evidence="4">
    <location>
        <position position="180"/>
    </location>
    <ligand>
        <name>substrate</name>
    </ligand>
</feature>
<evidence type="ECO:0000259" key="5">
    <source>
        <dbReference type="Pfam" id="PF01370"/>
    </source>
</evidence>
<feature type="active site" description="Proton acceptor" evidence="4">
    <location>
        <position position="141"/>
    </location>
</feature>
<feature type="binding site" evidence="4">
    <location>
        <position position="90"/>
    </location>
    <ligand>
        <name>NADP(+)</name>
        <dbReference type="ChEBI" id="CHEBI:58349"/>
    </ligand>
</feature>